<dbReference type="Gene3D" id="3.40.630.30">
    <property type="match status" value="1"/>
</dbReference>
<dbReference type="Pfam" id="PF13302">
    <property type="entry name" value="Acetyltransf_3"/>
    <property type="match status" value="1"/>
</dbReference>
<comment type="caution">
    <text evidence="2">The sequence shown here is derived from an EMBL/GenBank/DDBJ whole genome shotgun (WGS) entry which is preliminary data.</text>
</comment>
<evidence type="ECO:0000313" key="2">
    <source>
        <dbReference type="EMBL" id="MBL0685583.1"/>
    </source>
</evidence>
<dbReference type="AlphaFoldDB" id="A0A937A0Z1"/>
<dbReference type="GO" id="GO:0016747">
    <property type="term" value="F:acyltransferase activity, transferring groups other than amino-acyl groups"/>
    <property type="evidence" value="ECO:0007669"/>
    <property type="project" value="InterPro"/>
</dbReference>
<accession>A0A937A0Z1</accession>
<evidence type="ECO:0000313" key="3">
    <source>
        <dbReference type="Proteomes" id="UP000651057"/>
    </source>
</evidence>
<reference evidence="2" key="1">
    <citation type="submission" date="2021-01" db="EMBL/GenBank/DDBJ databases">
        <authorList>
            <person name="Zhong Y.L."/>
        </authorList>
    </citation>
    <scope>NUCLEOTIDE SEQUENCE</scope>
    <source>
        <strain evidence="2">KCTC 23302</strain>
    </source>
</reference>
<dbReference type="EMBL" id="JAERQJ010000010">
    <property type="protein sequence ID" value="MBL0685583.1"/>
    <property type="molecule type" value="Genomic_DNA"/>
</dbReference>
<sequence>MLQFDFTKKHILENDVVQLRPLLIEDVPHLLEIANEPDIWEYSFVKGNGEKKLTSYIQSAIDGRKTKKEYPFIVYDKVKKQYAGSTRYCEIMPALSAIRLGYTWYGSAFRGTGLNKNCKYLLFEFAFETMKAERIGMAAYIENTISIAAMKSVGCIQEGVLRGIFPALDGKGRTDAVLLSILKKEWISKEKMMLKAKLKK</sequence>
<dbReference type="SUPFAM" id="SSF55729">
    <property type="entry name" value="Acyl-CoA N-acyltransferases (Nat)"/>
    <property type="match status" value="1"/>
</dbReference>
<dbReference type="PANTHER" id="PTHR43610:SF1">
    <property type="entry name" value="N-ACETYLTRANSFERASE DOMAIN-CONTAINING PROTEIN"/>
    <property type="match status" value="1"/>
</dbReference>
<protein>
    <submittedName>
        <fullName evidence="2">GNAT family N-acetyltransferase</fullName>
    </submittedName>
</protein>
<proteinExistence type="predicted"/>
<dbReference type="InterPro" id="IPR016181">
    <property type="entry name" value="Acyl_CoA_acyltransferase"/>
</dbReference>
<gene>
    <name evidence="2" type="ORF">JJQ60_18755</name>
</gene>
<evidence type="ECO:0000259" key="1">
    <source>
        <dbReference type="Pfam" id="PF13302"/>
    </source>
</evidence>
<keyword evidence="3" id="KW-1185">Reference proteome</keyword>
<name>A0A937A0Z1_9FLAO</name>
<dbReference type="RefSeq" id="WP_201923827.1">
    <property type="nucleotide sequence ID" value="NZ_BAABAX010000030.1"/>
</dbReference>
<organism evidence="2 3">
    <name type="scientific">Aquimarina mytili</name>
    <dbReference type="NCBI Taxonomy" id="874423"/>
    <lineage>
        <taxon>Bacteria</taxon>
        <taxon>Pseudomonadati</taxon>
        <taxon>Bacteroidota</taxon>
        <taxon>Flavobacteriia</taxon>
        <taxon>Flavobacteriales</taxon>
        <taxon>Flavobacteriaceae</taxon>
        <taxon>Aquimarina</taxon>
    </lineage>
</organism>
<feature type="domain" description="N-acetyltransferase" evidence="1">
    <location>
        <begin position="18"/>
        <end position="155"/>
    </location>
</feature>
<dbReference type="InterPro" id="IPR000182">
    <property type="entry name" value="GNAT_dom"/>
</dbReference>
<dbReference type="Proteomes" id="UP000651057">
    <property type="component" value="Unassembled WGS sequence"/>
</dbReference>
<dbReference type="PANTHER" id="PTHR43610">
    <property type="entry name" value="BLL6696 PROTEIN"/>
    <property type="match status" value="1"/>
</dbReference>